<reference evidence="10" key="1">
    <citation type="submission" date="2011-01" db="EMBL/GenBank/DDBJ databases">
        <title>Complete sequence of chromosome of Acidobacterium sp. MP5ACTX9.</title>
        <authorList>
            <consortium name="US DOE Joint Genome Institute"/>
            <person name="Lucas S."/>
            <person name="Copeland A."/>
            <person name="Lapidus A."/>
            <person name="Cheng J.-F."/>
            <person name="Goodwin L."/>
            <person name="Pitluck S."/>
            <person name="Teshima H."/>
            <person name="Detter J.C."/>
            <person name="Han C."/>
            <person name="Tapia R."/>
            <person name="Land M."/>
            <person name="Hauser L."/>
            <person name="Kyrpides N."/>
            <person name="Ivanova N."/>
            <person name="Ovchinnikova G."/>
            <person name="Pagani I."/>
            <person name="Rawat S.R."/>
            <person name="Mannisto M."/>
            <person name="Haggblom M.M."/>
            <person name="Woyke T."/>
        </authorList>
    </citation>
    <scope>NUCLEOTIDE SEQUENCE [LARGE SCALE GENOMIC DNA]</scope>
    <source>
        <strain evidence="10">MP5ACTX9</strain>
    </source>
</reference>
<dbReference type="NCBIfam" id="NF008305">
    <property type="entry name" value="PRK11097.1"/>
    <property type="match status" value="1"/>
</dbReference>
<dbReference type="KEGG" id="acm:AciX9_2051"/>
<dbReference type="OrthoDB" id="9766708at2"/>
<keyword evidence="6 9" id="KW-0326">Glycosidase</keyword>
<dbReference type="HOGENOM" id="CLU_037297_0_0_0"/>
<dbReference type="Proteomes" id="UP000000343">
    <property type="component" value="Chromosome"/>
</dbReference>
<dbReference type="AlphaFoldDB" id="E8X1E2"/>
<evidence type="ECO:0000313" key="9">
    <source>
        <dbReference type="EMBL" id="ADW69096.1"/>
    </source>
</evidence>
<evidence type="ECO:0000256" key="1">
    <source>
        <dbReference type="ARBA" id="ARBA00000966"/>
    </source>
</evidence>
<feature type="region of interest" description="Disordered" evidence="8">
    <location>
        <begin position="253"/>
        <end position="272"/>
    </location>
</feature>
<dbReference type="GO" id="GO:0030245">
    <property type="term" value="P:cellulose catabolic process"/>
    <property type="evidence" value="ECO:0007669"/>
    <property type="project" value="UniProtKB-KW"/>
</dbReference>
<evidence type="ECO:0000256" key="8">
    <source>
        <dbReference type="SAM" id="MobiDB-lite"/>
    </source>
</evidence>
<sequence length="405" mass="43754">MLSYDQGVLTLFSSKNWSGAGQRKTLSGIAALAVMLTGVQACRAQKPWPLWDAYAKRFLDDQGRVIDRSAGDRTTSEGEAYSMFFSLVDNDRPRFDKLLNWTVANLAGGDLTLRLPAWSWGKNAAGEWKTIDSNSAADADLWMAYTLLEAGRLWKEPRYETLGRLMATRIAKEEVVVVPELGTVLAPGPKGFHPDDQTWLVNPSYMPPPVLVGLAKRAPNGPWKAIAKTLPAVTGGAISHQFAMDWVSAGSAGIHPSAPPSQPTTGTQQTQASGSYDAIRVYLWLGIAEPGTAGLHNLLGRVSGMGGYLGTATTPPLEVSPEGTVVRSDAPVGFSAAMIPYLSSIGAKAAAKTQADRLVATKDPESGLYGRTMEYYDQNLALFSTGWSEHRYLFERDGALKVSWK</sequence>
<feature type="compositionally biased region" description="Low complexity" evidence="8">
    <location>
        <begin position="263"/>
        <end position="272"/>
    </location>
</feature>
<dbReference type="InterPro" id="IPR008928">
    <property type="entry name" value="6-hairpin_glycosidase_sf"/>
</dbReference>
<dbReference type="eggNOG" id="COG3405">
    <property type="taxonomic scope" value="Bacteria"/>
</dbReference>
<keyword evidence="7" id="KW-0119">Carbohydrate metabolism</keyword>
<organism evidence="10">
    <name type="scientific">Granulicella tundricola (strain ATCC BAA-1859 / DSM 23138 / MP5ACTX9)</name>
    <dbReference type="NCBI Taxonomy" id="1198114"/>
    <lineage>
        <taxon>Bacteria</taxon>
        <taxon>Pseudomonadati</taxon>
        <taxon>Acidobacteriota</taxon>
        <taxon>Terriglobia</taxon>
        <taxon>Terriglobales</taxon>
        <taxon>Acidobacteriaceae</taxon>
        <taxon>Granulicella</taxon>
    </lineage>
</organism>
<dbReference type="PRINTS" id="PR00735">
    <property type="entry name" value="GLHYDRLASE8"/>
</dbReference>
<evidence type="ECO:0000256" key="4">
    <source>
        <dbReference type="ARBA" id="ARBA00022801"/>
    </source>
</evidence>
<evidence type="ECO:0000256" key="7">
    <source>
        <dbReference type="ARBA" id="ARBA00023326"/>
    </source>
</evidence>
<name>E8X1E2_GRATM</name>
<comment type="catalytic activity">
    <reaction evidence="1">
        <text>Endohydrolysis of (1-&gt;4)-beta-D-glucosidic linkages in cellulose, lichenin and cereal beta-D-glucans.</text>
        <dbReference type="EC" id="3.2.1.4"/>
    </reaction>
</comment>
<keyword evidence="5" id="KW-0136">Cellulose degradation</keyword>
<proteinExistence type="inferred from homology"/>
<comment type="similarity">
    <text evidence="2">Belongs to the glycosyl hydrolase 8 (cellulase D) family.</text>
</comment>
<dbReference type="PaxDb" id="1198114-AciX9_2051"/>
<keyword evidence="10" id="KW-1185">Reference proteome</keyword>
<evidence type="ECO:0000256" key="6">
    <source>
        <dbReference type="ARBA" id="ARBA00023295"/>
    </source>
</evidence>
<keyword evidence="4 9" id="KW-0378">Hydrolase</keyword>
<evidence type="ECO:0000256" key="3">
    <source>
        <dbReference type="ARBA" id="ARBA00012601"/>
    </source>
</evidence>
<dbReference type="SUPFAM" id="SSF48208">
    <property type="entry name" value="Six-hairpin glycosidases"/>
    <property type="match status" value="1"/>
</dbReference>
<dbReference type="InterPro" id="IPR012341">
    <property type="entry name" value="6hp_glycosidase-like_sf"/>
</dbReference>
<dbReference type="Pfam" id="PF01270">
    <property type="entry name" value="Glyco_hydro_8"/>
    <property type="match status" value="1"/>
</dbReference>
<evidence type="ECO:0000256" key="5">
    <source>
        <dbReference type="ARBA" id="ARBA00023001"/>
    </source>
</evidence>
<dbReference type="EC" id="3.2.1.4" evidence="3"/>
<dbReference type="InterPro" id="IPR002037">
    <property type="entry name" value="Glyco_hydro_8"/>
</dbReference>
<accession>E8X1E2</accession>
<gene>
    <name evidence="9" type="ordered locus">AciX9_2051</name>
</gene>
<dbReference type="GO" id="GO:0008810">
    <property type="term" value="F:cellulase activity"/>
    <property type="evidence" value="ECO:0007669"/>
    <property type="project" value="UniProtKB-EC"/>
</dbReference>
<dbReference type="Gene3D" id="1.50.10.10">
    <property type="match status" value="1"/>
</dbReference>
<evidence type="ECO:0000256" key="2">
    <source>
        <dbReference type="ARBA" id="ARBA00009209"/>
    </source>
</evidence>
<dbReference type="STRING" id="1198114.AciX9_2051"/>
<evidence type="ECO:0000313" key="10">
    <source>
        <dbReference type="Proteomes" id="UP000000343"/>
    </source>
</evidence>
<protein>
    <recommendedName>
        <fullName evidence="3">cellulase</fullName>
        <ecNumber evidence="3">3.2.1.4</ecNumber>
    </recommendedName>
</protein>
<dbReference type="EMBL" id="CP002480">
    <property type="protein sequence ID" value="ADW69096.1"/>
    <property type="molecule type" value="Genomic_DNA"/>
</dbReference>
<keyword evidence="7" id="KW-0624">Polysaccharide degradation</keyword>